<dbReference type="InterPro" id="IPR008880">
    <property type="entry name" value="Trigger_fac_C"/>
</dbReference>
<accession>A0A369XKN3</accession>
<proteinExistence type="inferred from homology"/>
<comment type="function">
    <text evidence="11">Involved in protein export. Acts as a chaperone by maintaining the newly synthesized protein in an open conformation. Functions as a peptidyl-prolyl cis-trans isomerase.</text>
</comment>
<evidence type="ECO:0000259" key="14">
    <source>
        <dbReference type="PROSITE" id="PS50059"/>
    </source>
</evidence>
<dbReference type="Pfam" id="PF05697">
    <property type="entry name" value="Trigger_N"/>
    <property type="match status" value="1"/>
</dbReference>
<evidence type="ECO:0000256" key="1">
    <source>
        <dbReference type="ARBA" id="ARBA00000971"/>
    </source>
</evidence>
<evidence type="ECO:0000313" key="15">
    <source>
        <dbReference type="EMBL" id="RDE50693.1"/>
    </source>
</evidence>
<dbReference type="EMBL" id="QPGA01000016">
    <property type="protein sequence ID" value="RDE50693.1"/>
    <property type="molecule type" value="Genomic_DNA"/>
</dbReference>
<dbReference type="Gene3D" id="3.10.50.40">
    <property type="match status" value="1"/>
</dbReference>
<evidence type="ECO:0000256" key="6">
    <source>
        <dbReference type="ARBA" id="ARBA00023110"/>
    </source>
</evidence>
<keyword evidence="8 11" id="KW-0413">Isomerase</keyword>
<evidence type="ECO:0000256" key="2">
    <source>
        <dbReference type="ARBA" id="ARBA00005464"/>
    </source>
</evidence>
<dbReference type="HAMAP" id="MF_00303">
    <property type="entry name" value="Trigger_factor_Tig"/>
    <property type="match status" value="1"/>
</dbReference>
<dbReference type="NCBIfam" id="TIGR00115">
    <property type="entry name" value="tig"/>
    <property type="match status" value="1"/>
</dbReference>
<dbReference type="Proteomes" id="UP000253831">
    <property type="component" value="Unassembled WGS sequence"/>
</dbReference>
<dbReference type="PIRSF" id="PIRSF003095">
    <property type="entry name" value="Trigger_factor"/>
    <property type="match status" value="1"/>
</dbReference>
<keyword evidence="11" id="KW-0963">Cytoplasm</keyword>
<dbReference type="PANTHER" id="PTHR30560">
    <property type="entry name" value="TRIGGER FACTOR CHAPERONE AND PEPTIDYL-PROLYL CIS/TRANS ISOMERASE"/>
    <property type="match status" value="1"/>
</dbReference>
<dbReference type="InterPro" id="IPR005215">
    <property type="entry name" value="Trig_fac"/>
</dbReference>
<dbReference type="GO" id="GO:0043335">
    <property type="term" value="P:protein unfolding"/>
    <property type="evidence" value="ECO:0007669"/>
    <property type="project" value="TreeGrafter"/>
</dbReference>
<dbReference type="InterPro" id="IPR037041">
    <property type="entry name" value="Trigger_fac_C_sf"/>
</dbReference>
<evidence type="ECO:0000256" key="13">
    <source>
        <dbReference type="RuleBase" id="RU003914"/>
    </source>
</evidence>
<evidence type="ECO:0000256" key="5">
    <source>
        <dbReference type="ARBA" id="ARBA00022618"/>
    </source>
</evidence>
<dbReference type="InterPro" id="IPR046357">
    <property type="entry name" value="PPIase_dom_sf"/>
</dbReference>
<dbReference type="GO" id="GO:0005737">
    <property type="term" value="C:cytoplasm"/>
    <property type="evidence" value="ECO:0007669"/>
    <property type="project" value="UniProtKB-SubCell"/>
</dbReference>
<comment type="catalytic activity">
    <reaction evidence="1 11 12">
        <text>[protein]-peptidylproline (omega=180) = [protein]-peptidylproline (omega=0)</text>
        <dbReference type="Rhea" id="RHEA:16237"/>
        <dbReference type="Rhea" id="RHEA-COMP:10747"/>
        <dbReference type="Rhea" id="RHEA-COMP:10748"/>
        <dbReference type="ChEBI" id="CHEBI:83833"/>
        <dbReference type="ChEBI" id="CHEBI:83834"/>
        <dbReference type="EC" id="5.2.1.8"/>
    </reaction>
</comment>
<dbReference type="SUPFAM" id="SSF54534">
    <property type="entry name" value="FKBP-like"/>
    <property type="match status" value="1"/>
</dbReference>
<organism evidence="15 16">
    <name type="scientific">Candidatus Accumulibacter meliphilus</name>
    <dbReference type="NCBI Taxonomy" id="2211374"/>
    <lineage>
        <taxon>Bacteria</taxon>
        <taxon>Pseudomonadati</taxon>
        <taxon>Pseudomonadota</taxon>
        <taxon>Betaproteobacteria</taxon>
        <taxon>Candidatus Accumulibacter</taxon>
    </lineage>
</organism>
<reference evidence="15 16" key="1">
    <citation type="submission" date="2018-05" db="EMBL/GenBank/DDBJ databases">
        <title>Integrated omic analyses show evidence that a Ca. Accumulibacter phosphatis strain performs denitrification under micro-aerobic conditions.</title>
        <authorList>
            <person name="Camejo P.Y."/>
            <person name="Katherine M.D."/>
            <person name="Daniel N.R."/>
        </authorList>
    </citation>
    <scope>NUCLEOTIDE SEQUENCE [LARGE SCALE GENOMIC DNA]</scope>
    <source>
        <strain evidence="15">UW-LDO-IC</strain>
    </source>
</reference>
<evidence type="ECO:0000256" key="4">
    <source>
        <dbReference type="ARBA" id="ARBA00016902"/>
    </source>
</evidence>
<protein>
    <recommendedName>
        <fullName evidence="4 11">Trigger factor</fullName>
        <shortName evidence="11">TF</shortName>
        <ecNumber evidence="3 11">5.2.1.8</ecNumber>
    </recommendedName>
    <alternativeName>
        <fullName evidence="10 11">PPIase</fullName>
    </alternativeName>
</protein>
<evidence type="ECO:0000256" key="12">
    <source>
        <dbReference type="PROSITE-ProRule" id="PRU00277"/>
    </source>
</evidence>
<dbReference type="InterPro" id="IPR036611">
    <property type="entry name" value="Trigger_fac_ribosome-bd_sf"/>
</dbReference>
<dbReference type="PANTHER" id="PTHR30560:SF3">
    <property type="entry name" value="TRIGGER FACTOR-LIKE PROTEIN TIG, CHLOROPLASTIC"/>
    <property type="match status" value="1"/>
</dbReference>
<dbReference type="Pfam" id="PF05698">
    <property type="entry name" value="Trigger_C"/>
    <property type="match status" value="1"/>
</dbReference>
<comment type="domain">
    <text evidence="11">Consists of 3 domains; the N-terminus binds the ribosome, the middle domain has PPIase activity, while the C-terminus has intrinsic chaperone activity on its own.</text>
</comment>
<dbReference type="InterPro" id="IPR008881">
    <property type="entry name" value="Trigger_fac_ribosome-bd_bac"/>
</dbReference>
<sequence length="450" mass="49664">METNAANTDTDVVAETGAGAEAAVNPLERRLDLSIALADLDKEVDQRLKRLGKNMKMSGFRPGKVPASIIRQQYGDQARQEALSEALGSLFSEEVTKQQLRVAGSPKIENGSGESTTHLQFSAVFEVFPEIVVKDVSAMEVERPVLDVGPTEVDGTIEILRKQRVRYEPVDRAAASGDRVSIDFLGKKDGVPFQGGEGKDYQFVLGEGKMLADFESAVIGTPAGESKSFEMTFPSEYFSKELAGQTVSFAITVKEVGDPVLPEVDADFAKGLGVEDGDLVKMRAEIEGNLKREVKKRLQAKITSQVMDSLLEANPIAVPGTLVDREIERLQDLARQDMEQRGMKVKDLPMQREWFVDQATRRVRLGLVLAELVKNNELQAKPEKVRALVEEAAQSYEHPEEVVRWYYAQRERLGDFESAAIEANVVDWMLASVKVVDKPVAFGELMGQSS</sequence>
<dbReference type="Gene3D" id="1.10.3120.10">
    <property type="entry name" value="Trigger factor, C-terminal domain"/>
    <property type="match status" value="1"/>
</dbReference>
<dbReference type="GO" id="GO:0003755">
    <property type="term" value="F:peptidyl-prolyl cis-trans isomerase activity"/>
    <property type="evidence" value="ECO:0007669"/>
    <property type="project" value="UniProtKB-UniRule"/>
</dbReference>
<evidence type="ECO:0000256" key="3">
    <source>
        <dbReference type="ARBA" id="ARBA00013194"/>
    </source>
</evidence>
<dbReference type="GO" id="GO:0044183">
    <property type="term" value="F:protein folding chaperone"/>
    <property type="evidence" value="ECO:0007669"/>
    <property type="project" value="TreeGrafter"/>
</dbReference>
<dbReference type="FunFam" id="3.10.50.40:FF:000001">
    <property type="entry name" value="Trigger factor"/>
    <property type="match status" value="1"/>
</dbReference>
<comment type="subcellular location">
    <subcellularLocation>
        <location evidence="11">Cytoplasm</location>
    </subcellularLocation>
    <text evidence="11">About half TF is bound to the ribosome near the polypeptide exit tunnel while the other half is free in the cytoplasm.</text>
</comment>
<dbReference type="GO" id="GO:0015031">
    <property type="term" value="P:protein transport"/>
    <property type="evidence" value="ECO:0007669"/>
    <property type="project" value="UniProtKB-UniRule"/>
</dbReference>
<dbReference type="GO" id="GO:0043022">
    <property type="term" value="F:ribosome binding"/>
    <property type="evidence" value="ECO:0007669"/>
    <property type="project" value="TreeGrafter"/>
</dbReference>
<feature type="domain" description="PPIase FKBP-type" evidence="14">
    <location>
        <begin position="177"/>
        <end position="237"/>
    </location>
</feature>
<evidence type="ECO:0000256" key="11">
    <source>
        <dbReference type="HAMAP-Rule" id="MF_00303"/>
    </source>
</evidence>
<dbReference type="EC" id="5.2.1.8" evidence="3 11"/>
<dbReference type="Gene3D" id="3.30.70.1050">
    <property type="entry name" value="Trigger factor ribosome-binding domain"/>
    <property type="match status" value="1"/>
</dbReference>
<dbReference type="GO" id="GO:0051083">
    <property type="term" value="P:'de novo' cotranslational protein folding"/>
    <property type="evidence" value="ECO:0007669"/>
    <property type="project" value="TreeGrafter"/>
</dbReference>
<dbReference type="AlphaFoldDB" id="A0A369XKN3"/>
<dbReference type="InterPro" id="IPR027304">
    <property type="entry name" value="Trigger_fact/SurA_dom_sf"/>
</dbReference>
<dbReference type="SUPFAM" id="SSF102735">
    <property type="entry name" value="Trigger factor ribosome-binding domain"/>
    <property type="match status" value="1"/>
</dbReference>
<evidence type="ECO:0000256" key="7">
    <source>
        <dbReference type="ARBA" id="ARBA00023186"/>
    </source>
</evidence>
<dbReference type="PROSITE" id="PS50059">
    <property type="entry name" value="FKBP_PPIASE"/>
    <property type="match status" value="1"/>
</dbReference>
<evidence type="ECO:0000256" key="8">
    <source>
        <dbReference type="ARBA" id="ARBA00023235"/>
    </source>
</evidence>
<evidence type="ECO:0000256" key="10">
    <source>
        <dbReference type="ARBA" id="ARBA00029986"/>
    </source>
</evidence>
<keyword evidence="6 11" id="KW-0697">Rotamase</keyword>
<keyword evidence="7 11" id="KW-0143">Chaperone</keyword>
<comment type="caution">
    <text evidence="15">The sequence shown here is derived from an EMBL/GenBank/DDBJ whole genome shotgun (WGS) entry which is preliminary data.</text>
</comment>
<dbReference type="InterPro" id="IPR001179">
    <property type="entry name" value="PPIase_FKBP_dom"/>
</dbReference>
<gene>
    <name evidence="11" type="primary">tig</name>
    <name evidence="15" type="ORF">DVS81_10200</name>
</gene>
<comment type="similarity">
    <text evidence="2 11 13">Belongs to the FKBP-type PPIase family. Tig subfamily.</text>
</comment>
<evidence type="ECO:0000313" key="16">
    <source>
        <dbReference type="Proteomes" id="UP000253831"/>
    </source>
</evidence>
<dbReference type="SUPFAM" id="SSF109998">
    <property type="entry name" value="Triger factor/SurA peptide-binding domain-like"/>
    <property type="match status" value="1"/>
</dbReference>
<keyword evidence="9 11" id="KW-0131">Cell cycle</keyword>
<keyword evidence="5 11" id="KW-0132">Cell division</keyword>
<dbReference type="GO" id="GO:0051301">
    <property type="term" value="P:cell division"/>
    <property type="evidence" value="ECO:0007669"/>
    <property type="project" value="UniProtKB-KW"/>
</dbReference>
<evidence type="ECO:0000256" key="9">
    <source>
        <dbReference type="ARBA" id="ARBA00023306"/>
    </source>
</evidence>
<name>A0A369XKN3_9PROT</name>
<dbReference type="Pfam" id="PF00254">
    <property type="entry name" value="FKBP_C"/>
    <property type="match status" value="1"/>
</dbReference>